<organism evidence="2 3">
    <name type="scientific">Thalassobacillus hwangdonensis</name>
    <dbReference type="NCBI Taxonomy" id="546108"/>
    <lineage>
        <taxon>Bacteria</taxon>
        <taxon>Bacillati</taxon>
        <taxon>Bacillota</taxon>
        <taxon>Bacilli</taxon>
        <taxon>Bacillales</taxon>
        <taxon>Bacillaceae</taxon>
        <taxon>Thalassobacillus</taxon>
    </lineage>
</organism>
<proteinExistence type="predicted"/>
<dbReference type="RefSeq" id="WP_386056671.1">
    <property type="nucleotide sequence ID" value="NZ_JBHTKL010000001.1"/>
</dbReference>
<evidence type="ECO:0000313" key="3">
    <source>
        <dbReference type="Proteomes" id="UP001596990"/>
    </source>
</evidence>
<dbReference type="EMBL" id="JBHTKL010000001">
    <property type="protein sequence ID" value="MFD1018288.1"/>
    <property type="molecule type" value="Genomic_DNA"/>
</dbReference>
<feature type="transmembrane region" description="Helical" evidence="1">
    <location>
        <begin position="7"/>
        <end position="27"/>
    </location>
</feature>
<gene>
    <name evidence="2" type="ORF">ACFQ2J_03650</name>
</gene>
<evidence type="ECO:0000256" key="1">
    <source>
        <dbReference type="SAM" id="Phobius"/>
    </source>
</evidence>
<dbReference type="Proteomes" id="UP001596990">
    <property type="component" value="Unassembled WGS sequence"/>
</dbReference>
<sequence>MDTVMQLLTDFIPVIAALGGAMVGGYFSRKSQNDAIQLQIERDKEIAKKQEMNELMSIYNDILRINGEKIMVAHVGGGHTELDIKLYEQAIRPLVYEKFHLIHENVAKIVEKIDRKLAECNFHEEITPENHQFLATAYWDLINKINEHLAEYRESRFNYK</sequence>
<keyword evidence="3" id="KW-1185">Reference proteome</keyword>
<keyword evidence="1" id="KW-0812">Transmembrane</keyword>
<keyword evidence="1" id="KW-0472">Membrane</keyword>
<reference evidence="3" key="1">
    <citation type="journal article" date="2019" name="Int. J. Syst. Evol. Microbiol.">
        <title>The Global Catalogue of Microorganisms (GCM) 10K type strain sequencing project: providing services to taxonomists for standard genome sequencing and annotation.</title>
        <authorList>
            <consortium name="The Broad Institute Genomics Platform"/>
            <consortium name="The Broad Institute Genome Sequencing Center for Infectious Disease"/>
            <person name="Wu L."/>
            <person name="Ma J."/>
        </authorList>
    </citation>
    <scope>NUCLEOTIDE SEQUENCE [LARGE SCALE GENOMIC DNA]</scope>
    <source>
        <strain evidence="3">CCUG 56607</strain>
    </source>
</reference>
<comment type="caution">
    <text evidence="2">The sequence shown here is derived from an EMBL/GenBank/DDBJ whole genome shotgun (WGS) entry which is preliminary data.</text>
</comment>
<protein>
    <submittedName>
        <fullName evidence="2">Uncharacterized protein</fullName>
    </submittedName>
</protein>
<accession>A0ABW3KZJ6</accession>
<evidence type="ECO:0000313" key="2">
    <source>
        <dbReference type="EMBL" id="MFD1018288.1"/>
    </source>
</evidence>
<keyword evidence="1" id="KW-1133">Transmembrane helix</keyword>
<name>A0ABW3KZJ6_9BACI</name>